<dbReference type="InterPro" id="IPR024930">
    <property type="entry name" value="Skp_dom_sf"/>
</dbReference>
<dbReference type="PANTHER" id="PTHR35089">
    <property type="entry name" value="CHAPERONE PROTEIN SKP"/>
    <property type="match status" value="1"/>
</dbReference>
<comment type="similarity">
    <text evidence="1">Belongs to the Skp family.</text>
</comment>
<comment type="caution">
    <text evidence="5">The sequence shown here is derived from an EMBL/GenBank/DDBJ whole genome shotgun (WGS) entry which is preliminary data.</text>
</comment>
<keyword evidence="6" id="KW-1185">Reference proteome</keyword>
<dbReference type="STRING" id="1121895.GCA_000378485_01263"/>
<dbReference type="GO" id="GO:0051082">
    <property type="term" value="F:unfolded protein binding"/>
    <property type="evidence" value="ECO:0007669"/>
    <property type="project" value="InterPro"/>
</dbReference>
<evidence type="ECO:0000256" key="4">
    <source>
        <dbReference type="SAM" id="SignalP"/>
    </source>
</evidence>
<dbReference type="eggNOG" id="COG2825">
    <property type="taxonomic scope" value="Bacteria"/>
</dbReference>
<feature type="chain" id="PRO_5002002861" evidence="4">
    <location>
        <begin position="24"/>
        <end position="169"/>
    </location>
</feature>
<gene>
    <name evidence="5" type="ORF">Q765_02525</name>
</gene>
<dbReference type="Proteomes" id="UP000030152">
    <property type="component" value="Unassembled WGS sequence"/>
</dbReference>
<dbReference type="GO" id="GO:0050821">
    <property type="term" value="P:protein stabilization"/>
    <property type="evidence" value="ECO:0007669"/>
    <property type="project" value="TreeGrafter"/>
</dbReference>
<evidence type="ECO:0000256" key="1">
    <source>
        <dbReference type="ARBA" id="ARBA00009091"/>
    </source>
</evidence>
<dbReference type="GO" id="GO:0005829">
    <property type="term" value="C:cytosol"/>
    <property type="evidence" value="ECO:0007669"/>
    <property type="project" value="TreeGrafter"/>
</dbReference>
<dbReference type="OrthoDB" id="1524711at2"/>
<keyword evidence="3" id="KW-0175">Coiled coil</keyword>
<protein>
    <submittedName>
        <fullName evidence="5">Membrane protein</fullName>
    </submittedName>
</protein>
<evidence type="ECO:0000313" key="6">
    <source>
        <dbReference type="Proteomes" id="UP000030152"/>
    </source>
</evidence>
<dbReference type="PANTHER" id="PTHR35089:SF1">
    <property type="entry name" value="CHAPERONE PROTEIN SKP"/>
    <property type="match status" value="1"/>
</dbReference>
<evidence type="ECO:0000256" key="2">
    <source>
        <dbReference type="ARBA" id="ARBA00022729"/>
    </source>
</evidence>
<feature type="signal peptide" evidence="4">
    <location>
        <begin position="1"/>
        <end position="23"/>
    </location>
</feature>
<organism evidence="5 6">
    <name type="scientific">Flavobacterium rivuli WB 3.3-2 = DSM 21788</name>
    <dbReference type="NCBI Taxonomy" id="1121895"/>
    <lineage>
        <taxon>Bacteria</taxon>
        <taxon>Pseudomonadati</taxon>
        <taxon>Bacteroidota</taxon>
        <taxon>Flavobacteriia</taxon>
        <taxon>Flavobacteriales</taxon>
        <taxon>Flavobacteriaceae</taxon>
        <taxon>Flavobacterium</taxon>
    </lineage>
</organism>
<dbReference type="RefSeq" id="WP_020212396.1">
    <property type="nucleotide sequence ID" value="NZ_JRLX01000002.1"/>
</dbReference>
<name>A0A0A2M8K2_9FLAO</name>
<dbReference type="EMBL" id="JRLX01000002">
    <property type="protein sequence ID" value="KGO87966.1"/>
    <property type="molecule type" value="Genomic_DNA"/>
</dbReference>
<evidence type="ECO:0000313" key="5">
    <source>
        <dbReference type="EMBL" id="KGO87966.1"/>
    </source>
</evidence>
<dbReference type="Gene3D" id="3.30.910.20">
    <property type="entry name" value="Skp domain"/>
    <property type="match status" value="1"/>
</dbReference>
<dbReference type="InterPro" id="IPR005632">
    <property type="entry name" value="Chaperone_Skp"/>
</dbReference>
<accession>A0A0A2M8K2</accession>
<reference evidence="5 6" key="1">
    <citation type="submission" date="2013-09" db="EMBL/GenBank/DDBJ databases">
        <authorList>
            <person name="Zeng Z."/>
            <person name="Chen C."/>
        </authorList>
    </citation>
    <scope>NUCLEOTIDE SEQUENCE [LARGE SCALE GENOMIC DNA]</scope>
    <source>
        <strain evidence="5 6">WB 3.3-2</strain>
    </source>
</reference>
<dbReference type="Pfam" id="PF03938">
    <property type="entry name" value="OmpH"/>
    <property type="match status" value="1"/>
</dbReference>
<dbReference type="AlphaFoldDB" id="A0A0A2M8K2"/>
<dbReference type="SMART" id="SM00935">
    <property type="entry name" value="OmpH"/>
    <property type="match status" value="1"/>
</dbReference>
<evidence type="ECO:0000256" key="3">
    <source>
        <dbReference type="SAM" id="Coils"/>
    </source>
</evidence>
<keyword evidence="2 4" id="KW-0732">Signal</keyword>
<dbReference type="SUPFAM" id="SSF111384">
    <property type="entry name" value="OmpH-like"/>
    <property type="match status" value="1"/>
</dbReference>
<proteinExistence type="inferred from homology"/>
<feature type="coiled-coil region" evidence="3">
    <location>
        <begin position="86"/>
        <end position="113"/>
    </location>
</feature>
<sequence>MKQLKSLLIAALLFAGVNQAAHAQAKVAHINVSDLMAAMPDMKAAQAQLEKVTKTYDTEYNTMVEEFRKKVGQYEKEASTVTDAVNDTRSKEVQDMQKRIQDYQQNASKELQAKQEAIYKPILEKSRLAIQKVAKAKGYQYVLDASTGSGVLVADGPDLIADVKKELGF</sequence>